<dbReference type="Proteomes" id="UP000007241">
    <property type="component" value="Unassembled WGS sequence"/>
</dbReference>
<dbReference type="GO" id="GO:0005634">
    <property type="term" value="C:nucleus"/>
    <property type="evidence" value="ECO:0007669"/>
    <property type="project" value="UniProtKB-SubCell"/>
</dbReference>
<evidence type="ECO:0000256" key="9">
    <source>
        <dbReference type="SAM" id="SignalP"/>
    </source>
</evidence>
<evidence type="ECO:0000256" key="6">
    <source>
        <dbReference type="ARBA" id="ARBA00023125"/>
    </source>
</evidence>
<evidence type="ECO:0000256" key="3">
    <source>
        <dbReference type="ARBA" id="ARBA00022737"/>
    </source>
</evidence>
<feature type="chain" id="PRO_5003314897" description="Secreted protein" evidence="9">
    <location>
        <begin position="19"/>
        <end position="294"/>
    </location>
</feature>
<sequence>MKLVDILFVLSAAATTNAILIPTGNDGSLQASGTFSQVSGPTNEPIPQIPDDDWQEIMDMIHSKNPNQDQQQPIDVVDPNIFSQVSGSTNEPIPQIPEDDWQEIMDMIHSKNPNQDQQQSIDVVDPSTSRRGRKRPIDELGPSTSKQVWKNVIDKPDPGIPEDWRELIDEVNSNIDNQDQQQPTDQPSPNTSSQNQQQPIDEDESANTVTNQIAVLRQRYQRTLDRIRQKLVVSKIIQDKKHKEYYDYESLGWEHRSALEMGKDVSESTYDPKVEKRLKQEYREIWIDDDFDFE</sequence>
<dbReference type="GO" id="GO:0006355">
    <property type="term" value="P:regulation of DNA-templated transcription"/>
    <property type="evidence" value="ECO:0007669"/>
    <property type="project" value="UniProtKB-ARBA"/>
</dbReference>
<evidence type="ECO:0000256" key="2">
    <source>
        <dbReference type="ARBA" id="ARBA00022723"/>
    </source>
</evidence>
<keyword evidence="9" id="KW-0732">Signal</keyword>
<dbReference type="GO" id="GO:0003677">
    <property type="term" value="F:DNA binding"/>
    <property type="evidence" value="ECO:0007669"/>
    <property type="project" value="UniProtKB-KW"/>
</dbReference>
<dbReference type="PANTHER" id="PTHR24391">
    <property type="entry name" value="HISTONE H4 TRANSCRIPTION FACTOR-RELATED"/>
    <property type="match status" value="1"/>
</dbReference>
<keyword evidence="3" id="KW-0677">Repeat</keyword>
<keyword evidence="11" id="KW-1185">Reference proteome</keyword>
<feature type="compositionally biased region" description="Low complexity" evidence="8">
    <location>
        <begin position="176"/>
        <end position="199"/>
    </location>
</feature>
<keyword evidence="7" id="KW-0539">Nucleus</keyword>
<organism evidence="10 11">
    <name type="scientific">Batrachochytrium dendrobatidis (strain JAM81 / FGSC 10211)</name>
    <name type="common">Frog chytrid fungus</name>
    <dbReference type="NCBI Taxonomy" id="684364"/>
    <lineage>
        <taxon>Eukaryota</taxon>
        <taxon>Fungi</taxon>
        <taxon>Fungi incertae sedis</taxon>
        <taxon>Chytridiomycota</taxon>
        <taxon>Chytridiomycota incertae sedis</taxon>
        <taxon>Chytridiomycetes</taxon>
        <taxon>Rhizophydiales</taxon>
        <taxon>Rhizophydiales incertae sedis</taxon>
        <taxon>Batrachochytrium</taxon>
    </lineage>
</organism>
<dbReference type="PANTHER" id="PTHR24391:SF18">
    <property type="entry name" value="EG:115C2.6 PROTEIN"/>
    <property type="match status" value="1"/>
</dbReference>
<dbReference type="RefSeq" id="XP_006680539.1">
    <property type="nucleotide sequence ID" value="XM_006680476.1"/>
</dbReference>
<keyword evidence="6" id="KW-0238">DNA-binding</keyword>
<evidence type="ECO:0000256" key="1">
    <source>
        <dbReference type="ARBA" id="ARBA00004123"/>
    </source>
</evidence>
<dbReference type="GeneID" id="18243791"/>
<evidence type="ECO:0000256" key="8">
    <source>
        <dbReference type="SAM" id="MobiDB-lite"/>
    </source>
</evidence>
<keyword evidence="2" id="KW-0479">Metal-binding</keyword>
<feature type="region of interest" description="Disordered" evidence="8">
    <location>
        <begin position="111"/>
        <end position="163"/>
    </location>
</feature>
<reference evidence="10 11" key="1">
    <citation type="submission" date="2009-12" db="EMBL/GenBank/DDBJ databases">
        <title>The draft genome of Batrachochytrium dendrobatidis.</title>
        <authorList>
            <consortium name="US DOE Joint Genome Institute (JGI-PGF)"/>
            <person name="Kuo A."/>
            <person name="Salamov A."/>
            <person name="Schmutz J."/>
            <person name="Lucas S."/>
            <person name="Pitluck S."/>
            <person name="Rosenblum E."/>
            <person name="Stajich J."/>
            <person name="Eisen M."/>
            <person name="Grigoriev I.V."/>
        </authorList>
    </citation>
    <scope>NUCLEOTIDE SEQUENCE [LARGE SCALE GENOMIC DNA]</scope>
    <source>
        <strain evidence="11">JAM81 / FGSC 10211</strain>
    </source>
</reference>
<dbReference type="HOGENOM" id="CLU_056025_0_1_1"/>
<evidence type="ECO:0000256" key="4">
    <source>
        <dbReference type="ARBA" id="ARBA00022771"/>
    </source>
</evidence>
<dbReference type="GO" id="GO:0008270">
    <property type="term" value="F:zinc ion binding"/>
    <property type="evidence" value="ECO:0007669"/>
    <property type="project" value="UniProtKB-KW"/>
</dbReference>
<evidence type="ECO:0008006" key="12">
    <source>
        <dbReference type="Google" id="ProtNLM"/>
    </source>
</evidence>
<dbReference type="InterPro" id="IPR051574">
    <property type="entry name" value="ZnF_E-box_Homeobox"/>
</dbReference>
<gene>
    <name evidence="10" type="ORF">BATDEDRAFT_90211</name>
</gene>
<protein>
    <recommendedName>
        <fullName evidence="12">Secreted protein</fullName>
    </recommendedName>
</protein>
<keyword evidence="5" id="KW-0862">Zinc</keyword>
<comment type="subcellular location">
    <subcellularLocation>
        <location evidence="1">Nucleus</location>
    </subcellularLocation>
</comment>
<dbReference type="InParanoid" id="F4P6M5"/>
<name>F4P6M5_BATDJ</name>
<proteinExistence type="predicted"/>
<accession>F4P6M5</accession>
<feature type="region of interest" description="Disordered" evidence="8">
    <location>
        <begin position="176"/>
        <end position="208"/>
    </location>
</feature>
<evidence type="ECO:0000313" key="10">
    <source>
        <dbReference type="EMBL" id="EGF79006.1"/>
    </source>
</evidence>
<evidence type="ECO:0000256" key="7">
    <source>
        <dbReference type="ARBA" id="ARBA00023242"/>
    </source>
</evidence>
<feature type="compositionally biased region" description="Polar residues" evidence="8">
    <location>
        <begin position="111"/>
        <end position="129"/>
    </location>
</feature>
<keyword evidence="4" id="KW-0863">Zinc-finger</keyword>
<feature type="signal peptide" evidence="9">
    <location>
        <begin position="1"/>
        <end position="18"/>
    </location>
</feature>
<feature type="compositionally biased region" description="Basic and acidic residues" evidence="8">
    <location>
        <begin position="152"/>
        <end position="163"/>
    </location>
</feature>
<evidence type="ECO:0000256" key="5">
    <source>
        <dbReference type="ARBA" id="ARBA00022833"/>
    </source>
</evidence>
<dbReference type="AlphaFoldDB" id="F4P6M5"/>
<dbReference type="EMBL" id="GL882887">
    <property type="protein sequence ID" value="EGF79006.1"/>
    <property type="molecule type" value="Genomic_DNA"/>
</dbReference>
<evidence type="ECO:0000313" key="11">
    <source>
        <dbReference type="Proteomes" id="UP000007241"/>
    </source>
</evidence>